<reference evidence="1 2" key="1">
    <citation type="submission" date="2018-08" db="EMBL/GenBank/DDBJ databases">
        <title>Recombination of ecologically and evolutionarily significant loci maintains genetic cohesion in the Pseudomonas syringae species complex.</title>
        <authorList>
            <person name="Dillon M."/>
            <person name="Thakur S."/>
            <person name="Almeida R.N.D."/>
            <person name="Weir B.S."/>
            <person name="Guttman D.S."/>
        </authorList>
    </citation>
    <scope>NUCLEOTIDE SEQUENCE [LARGE SCALE GENOMIC DNA]</scope>
    <source>
        <strain evidence="1 2">ICMP 4330</strain>
    </source>
</reference>
<sequence length="251" mass="27962">MNTVKTSARLRIDPPVHATPIVFETCNLTRDIPPRTHAFNSYVPGQGTDDYARGNEMQTDVLKPEPLEPEVLVVTLNARLQPVHRGELFEDPLDEVLRNHGLGEVCGGGTGTTEEGEVAYCDIEVLLSNPTLENIELLIGVLNSMGTPKGSTLRRDRDEEVTRFGNLEGLGLYLNGTDLADEVYEQCEPTFVHNEITRLIEGNGEIYSYWQGPSDTALYLYGPSFEVMKEKISAFLNTYPLCQKCRLEQIA</sequence>
<dbReference type="Proteomes" id="UP000267908">
    <property type="component" value="Unassembled WGS sequence"/>
</dbReference>
<protein>
    <submittedName>
        <fullName evidence="1">Uncharacterized protein</fullName>
    </submittedName>
</protein>
<dbReference type="AlphaFoldDB" id="A0A0P9Q2D0"/>
<gene>
    <name evidence="1" type="ORF">ALQ28_101218</name>
</gene>
<proteinExistence type="predicted"/>
<evidence type="ECO:0000313" key="2">
    <source>
        <dbReference type="Proteomes" id="UP000267908"/>
    </source>
</evidence>
<comment type="caution">
    <text evidence="1">The sequence shown here is derived from an EMBL/GenBank/DDBJ whole genome shotgun (WGS) entry which is preliminary data.</text>
</comment>
<dbReference type="EMBL" id="RBQG01000078">
    <property type="protein sequence ID" value="RMP16491.1"/>
    <property type="molecule type" value="Genomic_DNA"/>
</dbReference>
<accession>A0A0P9Q2D0</accession>
<evidence type="ECO:0000313" key="1">
    <source>
        <dbReference type="EMBL" id="RMP16491.1"/>
    </source>
</evidence>
<organism evidence="1 2">
    <name type="scientific">Pseudomonas syringae pv. delphinii</name>
    <dbReference type="NCBI Taxonomy" id="192088"/>
    <lineage>
        <taxon>Bacteria</taxon>
        <taxon>Pseudomonadati</taxon>
        <taxon>Pseudomonadota</taxon>
        <taxon>Gammaproteobacteria</taxon>
        <taxon>Pseudomonadales</taxon>
        <taxon>Pseudomonadaceae</taxon>
        <taxon>Pseudomonas</taxon>
    </lineage>
</organism>
<name>A0A0P9Q2D0_9PSED</name>